<gene>
    <name evidence="3" type="ORF">HRI_003399500</name>
</gene>
<feature type="domain" description="Disease resistance R13L4/SHOC-2-like LRR" evidence="2">
    <location>
        <begin position="8"/>
        <end position="131"/>
    </location>
</feature>
<keyword evidence="4" id="KW-1185">Reference proteome</keyword>
<keyword evidence="1" id="KW-0677">Repeat</keyword>
<evidence type="ECO:0000259" key="2">
    <source>
        <dbReference type="Pfam" id="PF23598"/>
    </source>
</evidence>
<evidence type="ECO:0000256" key="1">
    <source>
        <dbReference type="ARBA" id="ARBA00022737"/>
    </source>
</evidence>
<evidence type="ECO:0000313" key="3">
    <source>
        <dbReference type="EMBL" id="GMI97302.1"/>
    </source>
</evidence>
<dbReference type="Pfam" id="PF23598">
    <property type="entry name" value="LRR_14"/>
    <property type="match status" value="1"/>
</dbReference>
<dbReference type="OrthoDB" id="1917524at2759"/>
<evidence type="ECO:0000313" key="4">
    <source>
        <dbReference type="Proteomes" id="UP001165190"/>
    </source>
</evidence>
<reference evidence="3" key="1">
    <citation type="submission" date="2023-05" db="EMBL/GenBank/DDBJ databases">
        <title>Genome and transcriptome analyses reveal genes involved in the formation of fine ridges on petal epidermal cells in Hibiscus trionum.</title>
        <authorList>
            <person name="Koshimizu S."/>
            <person name="Masuda S."/>
            <person name="Ishii T."/>
            <person name="Shirasu K."/>
            <person name="Hoshino A."/>
            <person name="Arita M."/>
        </authorList>
    </citation>
    <scope>NUCLEOTIDE SEQUENCE</scope>
    <source>
        <strain evidence="3">Hamamatsu line</strain>
    </source>
</reference>
<dbReference type="AlphaFoldDB" id="A0A9W7IIG3"/>
<accession>A0A9W7IIG3</accession>
<sequence>MLFHRLLEKLLLIGKLRRVPQWFNTLHNLKYLDLQWSGLREDALPHIQTLPNLLHLSLLSNAFLGERLWFVEGFPKLKILEIMGCPQLKEILVERGTMPELEELRVLRCRELRRLPYGWEHLTHLKEVRLFEVSDDLVESISGKANDNLQSSPYISLIRIIGEYDDEDDVESMWTCQILN</sequence>
<organism evidence="3 4">
    <name type="scientific">Hibiscus trionum</name>
    <name type="common">Flower of an hour</name>
    <dbReference type="NCBI Taxonomy" id="183268"/>
    <lineage>
        <taxon>Eukaryota</taxon>
        <taxon>Viridiplantae</taxon>
        <taxon>Streptophyta</taxon>
        <taxon>Embryophyta</taxon>
        <taxon>Tracheophyta</taxon>
        <taxon>Spermatophyta</taxon>
        <taxon>Magnoliopsida</taxon>
        <taxon>eudicotyledons</taxon>
        <taxon>Gunneridae</taxon>
        <taxon>Pentapetalae</taxon>
        <taxon>rosids</taxon>
        <taxon>malvids</taxon>
        <taxon>Malvales</taxon>
        <taxon>Malvaceae</taxon>
        <taxon>Malvoideae</taxon>
        <taxon>Hibiscus</taxon>
    </lineage>
</organism>
<dbReference type="PANTHER" id="PTHR15140:SF6">
    <property type="entry name" value="TUBULIN-SPECIFIC CHAPERONE COFACTOR E-LIKE PROTEIN"/>
    <property type="match status" value="1"/>
</dbReference>
<protein>
    <submittedName>
        <fullName evidence="3">RESISTANCE TO PSEUDOMONAS SYRINGAE 3, RESISTANCE TO P. SYRINGAE PV MACULICOLA 1</fullName>
    </submittedName>
</protein>
<dbReference type="InterPro" id="IPR032675">
    <property type="entry name" value="LRR_dom_sf"/>
</dbReference>
<dbReference type="InterPro" id="IPR055414">
    <property type="entry name" value="LRR_R13L4/SHOC2-like"/>
</dbReference>
<dbReference type="Proteomes" id="UP001165190">
    <property type="component" value="Unassembled WGS sequence"/>
</dbReference>
<dbReference type="SUPFAM" id="SSF52047">
    <property type="entry name" value="RNI-like"/>
    <property type="match status" value="1"/>
</dbReference>
<dbReference type="EMBL" id="BSYR01000030">
    <property type="protein sequence ID" value="GMI97302.1"/>
    <property type="molecule type" value="Genomic_DNA"/>
</dbReference>
<dbReference type="PANTHER" id="PTHR15140">
    <property type="entry name" value="TUBULIN-SPECIFIC CHAPERONE E"/>
    <property type="match status" value="1"/>
</dbReference>
<comment type="caution">
    <text evidence="3">The sequence shown here is derived from an EMBL/GenBank/DDBJ whole genome shotgun (WGS) entry which is preliminary data.</text>
</comment>
<name>A0A9W7IIG3_HIBTR</name>
<dbReference type="Gene3D" id="3.80.10.10">
    <property type="entry name" value="Ribonuclease Inhibitor"/>
    <property type="match status" value="1"/>
</dbReference>
<proteinExistence type="predicted"/>